<protein>
    <submittedName>
        <fullName evidence="2">Uncharacterized protein</fullName>
    </submittedName>
</protein>
<evidence type="ECO:0000256" key="1">
    <source>
        <dbReference type="SAM" id="MobiDB-lite"/>
    </source>
</evidence>
<accession>A0ABR0F2K2</accession>
<feature type="region of interest" description="Disordered" evidence="1">
    <location>
        <begin position="1"/>
        <end position="80"/>
    </location>
</feature>
<feature type="compositionally biased region" description="Basic and acidic residues" evidence="1">
    <location>
        <begin position="15"/>
        <end position="26"/>
    </location>
</feature>
<reference evidence="2 3" key="1">
    <citation type="journal article" date="2023" name="G3 (Bethesda)">
        <title>A chromosome-level genome assembly of Zasmidium syzygii isolated from banana leaves.</title>
        <authorList>
            <person name="van Westerhoven A.C."/>
            <person name="Mehrabi R."/>
            <person name="Talebi R."/>
            <person name="Steentjes M.B.F."/>
            <person name="Corcolon B."/>
            <person name="Chong P.A."/>
            <person name="Kema G.H.J."/>
            <person name="Seidl M.F."/>
        </authorList>
    </citation>
    <scope>NUCLEOTIDE SEQUENCE [LARGE SCALE GENOMIC DNA]</scope>
    <source>
        <strain evidence="2 3">P124</strain>
    </source>
</reference>
<gene>
    <name evidence="2" type="ORF">PRZ48_001920</name>
</gene>
<name>A0ABR0F2K2_ZASCE</name>
<evidence type="ECO:0000313" key="2">
    <source>
        <dbReference type="EMBL" id="KAK4508182.1"/>
    </source>
</evidence>
<organism evidence="2 3">
    <name type="scientific">Zasmidium cellare</name>
    <name type="common">Wine cellar mold</name>
    <name type="synonym">Racodium cellare</name>
    <dbReference type="NCBI Taxonomy" id="395010"/>
    <lineage>
        <taxon>Eukaryota</taxon>
        <taxon>Fungi</taxon>
        <taxon>Dikarya</taxon>
        <taxon>Ascomycota</taxon>
        <taxon>Pezizomycotina</taxon>
        <taxon>Dothideomycetes</taxon>
        <taxon>Dothideomycetidae</taxon>
        <taxon>Mycosphaerellales</taxon>
        <taxon>Mycosphaerellaceae</taxon>
        <taxon>Zasmidium</taxon>
    </lineage>
</organism>
<sequence length="479" mass="56780">MSISHSRPHTWSGQYDRRLQIKDTRRQLASLEGSQESNPKSGKKKPQKKIREHLIGKNERPPPKDQDPPQKEKEWPKKDHIADRIQCEIERFTVQSFDKYRNFHNKVYAYPPDDKDTPSAYDEKGERAGYTEYTFDVYPNKKVMQVQVDWQQSTIWVKSMGVWITLEDFLSRLPPPVNIWAEHRESLSLDKKTELWRDQWTWWQKNGMKFRLLDLPSELRENVLACAVVCRIRPYLKHRNRGRKWTLEHAPAEALNQPNVMLLRANKQIYSEAHHVLFRDSVWWIEHYLILADRILFKKATRNYITRLDLNFGNKGFFILFGIIVKDFNIEYMPSDAARLLRGMKLKELTLTIREPSTMSSPFGHYEWQKPCQKIAADWILEGAWPWVKRHPVTVQGGVKTSQKGYFSNWFAIEHEEWRRTMLLGDEEGTRADYCKWLDEQGGVRLDGEEYEPVRVPEKQTLPPCQCTSPCYDKWTPED</sequence>
<feature type="compositionally biased region" description="Basic and acidic residues" evidence="1">
    <location>
        <begin position="52"/>
        <end position="80"/>
    </location>
</feature>
<dbReference type="PANTHER" id="PTHR38790:SF9">
    <property type="entry name" value="F-BOX DOMAIN-CONTAINING PROTEIN"/>
    <property type="match status" value="1"/>
</dbReference>
<dbReference type="PANTHER" id="PTHR38790">
    <property type="entry name" value="2EXR DOMAIN-CONTAINING PROTEIN-RELATED"/>
    <property type="match status" value="1"/>
</dbReference>
<comment type="caution">
    <text evidence="2">The sequence shown here is derived from an EMBL/GenBank/DDBJ whole genome shotgun (WGS) entry which is preliminary data.</text>
</comment>
<feature type="compositionally biased region" description="Basic residues" evidence="1">
    <location>
        <begin position="41"/>
        <end position="51"/>
    </location>
</feature>
<proteinExistence type="predicted"/>
<keyword evidence="3" id="KW-1185">Reference proteome</keyword>
<feature type="compositionally biased region" description="Polar residues" evidence="1">
    <location>
        <begin position="1"/>
        <end position="13"/>
    </location>
</feature>
<evidence type="ECO:0000313" key="3">
    <source>
        <dbReference type="Proteomes" id="UP001305779"/>
    </source>
</evidence>
<dbReference type="EMBL" id="JAXOVC010000001">
    <property type="protein sequence ID" value="KAK4508182.1"/>
    <property type="molecule type" value="Genomic_DNA"/>
</dbReference>
<dbReference type="Proteomes" id="UP001305779">
    <property type="component" value="Unassembled WGS sequence"/>
</dbReference>